<sequence length="207" mass="24915">MNCKKCNEEIPLVVNYENGFAKLWYCSKCDFEEREITECEHEFVTLKYEYSSTLINVMTKCTKCDKFLKAHKHRDVDLSNLNSKNLEEGFEYQDRLKEIRILFAKKINELRLEQKKLTNEWSIQQWYYGYLQSNIWKKKREWVLKNVDYKCERCGKKALLVHHKTYDRVGYENPEDLMAVCKSCHGKEHSENRDLDIVSQFKLDNNI</sequence>
<dbReference type="CDD" id="cd00085">
    <property type="entry name" value="HNHc"/>
    <property type="match status" value="1"/>
</dbReference>
<dbReference type="Pfam" id="PF01844">
    <property type="entry name" value="HNH"/>
    <property type="match status" value="1"/>
</dbReference>
<dbReference type="SMART" id="SM00507">
    <property type="entry name" value="HNHc"/>
    <property type="match status" value="1"/>
</dbReference>
<dbReference type="InterPro" id="IPR002711">
    <property type="entry name" value="HNH"/>
</dbReference>
<dbReference type="InterPro" id="IPR003615">
    <property type="entry name" value="HNH_nuc"/>
</dbReference>
<dbReference type="Proteomes" id="UP000187506">
    <property type="component" value="Chromosome"/>
</dbReference>
<dbReference type="GO" id="GO:0004519">
    <property type="term" value="F:endonuclease activity"/>
    <property type="evidence" value="ECO:0007669"/>
    <property type="project" value="InterPro"/>
</dbReference>
<dbReference type="GO" id="GO:0008270">
    <property type="term" value="F:zinc ion binding"/>
    <property type="evidence" value="ECO:0007669"/>
    <property type="project" value="InterPro"/>
</dbReference>
<name>A0AAC9LL81_9FLAO</name>
<evidence type="ECO:0000259" key="1">
    <source>
        <dbReference type="SMART" id="SM00507"/>
    </source>
</evidence>
<dbReference type="GO" id="GO:0003676">
    <property type="term" value="F:nucleic acid binding"/>
    <property type="evidence" value="ECO:0007669"/>
    <property type="project" value="InterPro"/>
</dbReference>
<reference evidence="2 3" key="1">
    <citation type="submission" date="2017-01" db="EMBL/GenBank/DDBJ databases">
        <title>Complete genome of Lacinutrix venerupis DOK2-8 isolated from seawater in Dokdo.</title>
        <authorList>
            <person name="Chi W.-J."/>
            <person name="Kim J.H."/>
        </authorList>
    </citation>
    <scope>NUCLEOTIDE SEQUENCE [LARGE SCALE GENOMIC DNA]</scope>
    <source>
        <strain evidence="2 3">DOK2-8</strain>
    </source>
</reference>
<feature type="domain" description="HNH nuclease" evidence="1">
    <location>
        <begin position="138"/>
        <end position="186"/>
    </location>
</feature>
<gene>
    <name evidence="2" type="ORF">BWR22_03770</name>
</gene>
<organism evidence="2 3">
    <name type="scientific">Lacinutrix venerupis</name>
    <dbReference type="NCBI Taxonomy" id="1486034"/>
    <lineage>
        <taxon>Bacteria</taxon>
        <taxon>Pseudomonadati</taxon>
        <taxon>Bacteroidota</taxon>
        <taxon>Flavobacteriia</taxon>
        <taxon>Flavobacteriales</taxon>
        <taxon>Flavobacteriaceae</taxon>
        <taxon>Lacinutrix</taxon>
    </lineage>
</organism>
<proteinExistence type="predicted"/>
<dbReference type="AlphaFoldDB" id="A0AAC9LL81"/>
<dbReference type="RefSeq" id="WP_076732103.1">
    <property type="nucleotide sequence ID" value="NZ_CP019352.1"/>
</dbReference>
<evidence type="ECO:0000313" key="2">
    <source>
        <dbReference type="EMBL" id="APX99464.1"/>
    </source>
</evidence>
<dbReference type="KEGG" id="lvn:BWR22_03770"/>
<evidence type="ECO:0000313" key="3">
    <source>
        <dbReference type="Proteomes" id="UP000187506"/>
    </source>
</evidence>
<protein>
    <recommendedName>
        <fullName evidence="1">HNH nuclease domain-containing protein</fullName>
    </recommendedName>
</protein>
<accession>A0AAC9LL81</accession>
<dbReference type="EMBL" id="CP019352">
    <property type="protein sequence ID" value="APX99464.1"/>
    <property type="molecule type" value="Genomic_DNA"/>
</dbReference>
<keyword evidence="3" id="KW-1185">Reference proteome</keyword>